<dbReference type="InterPro" id="IPR032675">
    <property type="entry name" value="LRR_dom_sf"/>
</dbReference>
<comment type="caution">
    <text evidence="1">The sequence shown here is derived from an EMBL/GenBank/DDBJ whole genome shotgun (WGS) entry which is preliminary data.</text>
</comment>
<dbReference type="Gene3D" id="3.80.10.10">
    <property type="entry name" value="Ribonuclease Inhibitor"/>
    <property type="match status" value="1"/>
</dbReference>
<evidence type="ECO:0000313" key="1">
    <source>
        <dbReference type="EMBL" id="KAK1759867.1"/>
    </source>
</evidence>
<dbReference type="AlphaFoldDB" id="A0AAJ0FA92"/>
<name>A0AAJ0FA92_9PEZI</name>
<sequence>MDDTMNPSAMSRVLRNPQLVVAIGEALCPHCVYGGKRGPWFDANIPPQFELHHRSQPALANLAMTCRQLRKLLQPVLFHSFCPSRPDETRLLSLLRALVARPDLARCMKSVALSFAEIPVDREPTSALFQEFVPKLLLSQADQEYLLGPRHPLRRFYHWLNTKRHENINSITQLVLLHIPNLEFLQIEVPGGQTFNWSGIIGGMEAKPRFPRLKYLVLGQLSGGGTNPQLTHQLLNQPATFLHFRSIKSFLQHTPAVEELWITSSPVTLEGLKFDFGLENLRRLEFTRGLYIPPEHLDSLLSRCTRLESLSLYWDPCRYHHRGVRRGFMPPGWHKAFWAAIEHTAPTLQELTLDIFGTPYNDPGDTRSTRTTLRDFRRLRKLKLGNAALTALRDTFLVQNPGIEDDDPAFIMQLLPPSIAEVTLWGPTYSSYHLGVGFLTREMRQERQARERYPDLSKLVIAPHCRDWCRNSFPKDCNSFPKEMPWPTVDDSEFEGKRVNADLRNAPPAPMYEVQQINKEYWGSQIFGLPLWPHNAVEHTMDPIYPPWIHTLMTGRVASTTL</sequence>
<reference evidence="1" key="1">
    <citation type="submission" date="2023-06" db="EMBL/GenBank/DDBJ databases">
        <title>Genome-scale phylogeny and comparative genomics of the fungal order Sordariales.</title>
        <authorList>
            <consortium name="Lawrence Berkeley National Laboratory"/>
            <person name="Hensen N."/>
            <person name="Bonometti L."/>
            <person name="Westerberg I."/>
            <person name="Brannstrom I.O."/>
            <person name="Guillou S."/>
            <person name="Cros-Aarteil S."/>
            <person name="Calhoun S."/>
            <person name="Haridas S."/>
            <person name="Kuo A."/>
            <person name="Mondo S."/>
            <person name="Pangilinan J."/>
            <person name="Riley R."/>
            <person name="Labutti K."/>
            <person name="Andreopoulos B."/>
            <person name="Lipzen A."/>
            <person name="Chen C."/>
            <person name="Yanf M."/>
            <person name="Daum C."/>
            <person name="Ng V."/>
            <person name="Clum A."/>
            <person name="Steindorff A."/>
            <person name="Ohm R."/>
            <person name="Martin F."/>
            <person name="Silar P."/>
            <person name="Natvig D."/>
            <person name="Lalanne C."/>
            <person name="Gautier V."/>
            <person name="Ament-Velasquez S.L."/>
            <person name="Kruys A."/>
            <person name="Hutchinson M.I."/>
            <person name="Powell A.J."/>
            <person name="Barry K."/>
            <person name="Miller A.N."/>
            <person name="Grigoriev I.V."/>
            <person name="Debuchy R."/>
            <person name="Gladieux P."/>
            <person name="Thoren M.H."/>
            <person name="Johannesson H."/>
        </authorList>
    </citation>
    <scope>NUCLEOTIDE SEQUENCE</scope>
    <source>
        <strain evidence="1">PSN4</strain>
    </source>
</reference>
<dbReference type="Proteomes" id="UP001239445">
    <property type="component" value="Unassembled WGS sequence"/>
</dbReference>
<accession>A0AAJ0FA92</accession>
<protein>
    <submittedName>
        <fullName evidence="1">Uncharacterized protein</fullName>
    </submittedName>
</protein>
<organism evidence="1 2">
    <name type="scientific">Echria macrotheca</name>
    <dbReference type="NCBI Taxonomy" id="438768"/>
    <lineage>
        <taxon>Eukaryota</taxon>
        <taxon>Fungi</taxon>
        <taxon>Dikarya</taxon>
        <taxon>Ascomycota</taxon>
        <taxon>Pezizomycotina</taxon>
        <taxon>Sordariomycetes</taxon>
        <taxon>Sordariomycetidae</taxon>
        <taxon>Sordariales</taxon>
        <taxon>Schizotheciaceae</taxon>
        <taxon>Echria</taxon>
    </lineage>
</organism>
<proteinExistence type="predicted"/>
<gene>
    <name evidence="1" type="ORF">QBC47DRAFT_398668</name>
</gene>
<keyword evidence="2" id="KW-1185">Reference proteome</keyword>
<dbReference type="SUPFAM" id="SSF52047">
    <property type="entry name" value="RNI-like"/>
    <property type="match status" value="1"/>
</dbReference>
<dbReference type="EMBL" id="MU839828">
    <property type="protein sequence ID" value="KAK1759867.1"/>
    <property type="molecule type" value="Genomic_DNA"/>
</dbReference>
<evidence type="ECO:0000313" key="2">
    <source>
        <dbReference type="Proteomes" id="UP001239445"/>
    </source>
</evidence>